<organism evidence="8 9">
    <name type="scientific">Tetraparma gracilis</name>
    <dbReference type="NCBI Taxonomy" id="2962635"/>
    <lineage>
        <taxon>Eukaryota</taxon>
        <taxon>Sar</taxon>
        <taxon>Stramenopiles</taxon>
        <taxon>Ochrophyta</taxon>
        <taxon>Bolidophyceae</taxon>
        <taxon>Parmales</taxon>
        <taxon>Triparmaceae</taxon>
        <taxon>Tetraparma</taxon>
    </lineage>
</organism>
<evidence type="ECO:0000256" key="6">
    <source>
        <dbReference type="SAM" id="SignalP"/>
    </source>
</evidence>
<dbReference type="EMBL" id="BRYB01006564">
    <property type="protein sequence ID" value="GMI51843.1"/>
    <property type="molecule type" value="Genomic_DNA"/>
</dbReference>
<feature type="transmembrane region" description="Helical" evidence="5">
    <location>
        <begin position="352"/>
        <end position="374"/>
    </location>
</feature>
<dbReference type="PANTHER" id="PTHR43310">
    <property type="entry name" value="SULFATE TRANSPORTER YBAR-RELATED"/>
    <property type="match status" value="1"/>
</dbReference>
<evidence type="ECO:0000313" key="9">
    <source>
        <dbReference type="Proteomes" id="UP001165060"/>
    </source>
</evidence>
<dbReference type="PANTHER" id="PTHR43310:SF1">
    <property type="entry name" value="SULFATE TRANSPORTER YBAR-RELATED"/>
    <property type="match status" value="1"/>
</dbReference>
<evidence type="ECO:0000313" key="8">
    <source>
        <dbReference type="EMBL" id="GMI51843.1"/>
    </source>
</evidence>
<evidence type="ECO:0000259" key="7">
    <source>
        <dbReference type="Pfam" id="PF00916"/>
    </source>
</evidence>
<evidence type="ECO:0000256" key="3">
    <source>
        <dbReference type="ARBA" id="ARBA00022989"/>
    </source>
</evidence>
<keyword evidence="2 5" id="KW-0812">Transmembrane</keyword>
<reference evidence="8 9" key="1">
    <citation type="journal article" date="2023" name="Commun. Biol.">
        <title>Genome analysis of Parmales, the sister group of diatoms, reveals the evolutionary specialization of diatoms from phago-mixotrophs to photoautotrophs.</title>
        <authorList>
            <person name="Ban H."/>
            <person name="Sato S."/>
            <person name="Yoshikawa S."/>
            <person name="Yamada K."/>
            <person name="Nakamura Y."/>
            <person name="Ichinomiya M."/>
            <person name="Sato N."/>
            <person name="Blanc-Mathieu R."/>
            <person name="Endo H."/>
            <person name="Kuwata A."/>
            <person name="Ogata H."/>
        </authorList>
    </citation>
    <scope>NUCLEOTIDE SEQUENCE [LARGE SCALE GENOMIC DNA]</scope>
</reference>
<evidence type="ECO:0000256" key="2">
    <source>
        <dbReference type="ARBA" id="ARBA00022692"/>
    </source>
</evidence>
<feature type="signal peptide" evidence="6">
    <location>
        <begin position="1"/>
        <end position="20"/>
    </location>
</feature>
<dbReference type="InterPro" id="IPR036259">
    <property type="entry name" value="MFS_trans_sf"/>
</dbReference>
<feature type="transmembrane region" description="Helical" evidence="5">
    <location>
        <begin position="161"/>
        <end position="179"/>
    </location>
</feature>
<feature type="transmembrane region" description="Helical" evidence="5">
    <location>
        <begin position="386"/>
        <end position="419"/>
    </location>
</feature>
<feature type="non-terminal residue" evidence="8">
    <location>
        <position position="524"/>
    </location>
</feature>
<feature type="transmembrane region" description="Helical" evidence="5">
    <location>
        <begin position="138"/>
        <end position="155"/>
    </location>
</feature>
<dbReference type="SUPFAM" id="SSF103473">
    <property type="entry name" value="MFS general substrate transporter"/>
    <property type="match status" value="1"/>
</dbReference>
<gene>
    <name evidence="8" type="ORF">TeGR_g7817</name>
</gene>
<dbReference type="InterPro" id="IPR011547">
    <property type="entry name" value="SLC26A/SulP_dom"/>
</dbReference>
<comment type="subcellular location">
    <subcellularLocation>
        <location evidence="1">Membrane</location>
        <topology evidence="1">Multi-pass membrane protein</topology>
    </subcellularLocation>
</comment>
<keyword evidence="3 5" id="KW-1133">Transmembrane helix</keyword>
<name>A0ABQ6NB58_9STRA</name>
<sequence>MAPYLCPVALLLLVSPLALPFTPPTPVVQPLPPLRSDAEHSAAALEALSELARVTRAENLVVNAPALLPNPPPSNAPAPAASPSSVRRNALSGLTVSLAMIPEAVGFACVAGVSPIVGLWTTVTMGLTAALTGGRGGIMTGASGAVAVVTAPLVARHGVAYLPATILLAGLIQVGAGLLKMGKWIRLVPHPVMLGFVNGLAIVMTKAQLTHFRSPAGGFLSLSSPAGATMAGLTALSILFMKVIPKVTKSLPPSLLTILLTTLAAKLLKLPARTLADIAGAETFRGGLAMLPKVALPSVPFSLATLKIILPVAATVAVVGLIESLLTLQLLDGIVDDGTRGSTWKECRGQGLGNVASALCGGMGGCALIGQSIMNVEAGGTKRLSGVAMALSLGVGIMAAAPMLSQIPIAALTGIMLLVCQSTFNWSSLRLLGKIPRLDAAVIFLVSYITVVEDLAVATLAGTVLSALSFAWKQSTVVSVLKEGGTYKLSGPIFFASTGTFARLFSPKDLLEEAVTLDFTNARV</sequence>
<keyword evidence="9" id="KW-1185">Reference proteome</keyword>
<feature type="chain" id="PRO_5046581580" description="SLC26A/SulP transporter domain-containing protein" evidence="6">
    <location>
        <begin position="21"/>
        <end position="524"/>
    </location>
</feature>
<comment type="caution">
    <text evidence="8">The sequence shown here is derived from an EMBL/GenBank/DDBJ whole genome shotgun (WGS) entry which is preliminary data.</text>
</comment>
<feature type="transmembrane region" description="Helical" evidence="5">
    <location>
        <begin position="308"/>
        <end position="331"/>
    </location>
</feature>
<dbReference type="InterPro" id="IPR052706">
    <property type="entry name" value="Membrane-Transporter-like"/>
</dbReference>
<dbReference type="Pfam" id="PF00916">
    <property type="entry name" value="Sulfate_transp"/>
    <property type="match status" value="1"/>
</dbReference>
<keyword evidence="6" id="KW-0732">Signal</keyword>
<feature type="transmembrane region" description="Helical" evidence="5">
    <location>
        <begin position="104"/>
        <end position="131"/>
    </location>
</feature>
<evidence type="ECO:0000256" key="4">
    <source>
        <dbReference type="ARBA" id="ARBA00023136"/>
    </source>
</evidence>
<accession>A0ABQ6NB58</accession>
<dbReference type="Proteomes" id="UP001165060">
    <property type="component" value="Unassembled WGS sequence"/>
</dbReference>
<feature type="domain" description="SLC26A/SulP transporter" evidence="7">
    <location>
        <begin position="90"/>
        <end position="444"/>
    </location>
</feature>
<feature type="transmembrane region" description="Helical" evidence="5">
    <location>
        <begin position="216"/>
        <end position="239"/>
    </location>
</feature>
<evidence type="ECO:0000256" key="5">
    <source>
        <dbReference type="SAM" id="Phobius"/>
    </source>
</evidence>
<evidence type="ECO:0000256" key="1">
    <source>
        <dbReference type="ARBA" id="ARBA00004141"/>
    </source>
</evidence>
<feature type="transmembrane region" description="Helical" evidence="5">
    <location>
        <begin position="191"/>
        <end position="210"/>
    </location>
</feature>
<proteinExistence type="predicted"/>
<protein>
    <recommendedName>
        <fullName evidence="7">SLC26A/SulP transporter domain-containing protein</fullName>
    </recommendedName>
</protein>
<keyword evidence="4 5" id="KW-0472">Membrane</keyword>